<reference evidence="2" key="1">
    <citation type="submission" date="2015-10" db="EMBL/GenBank/DDBJ databases">
        <title>Niche specialization of a soil ammonia-oxidizing archaeon, Candidatus Nitrosocosmicus oleophilus.</title>
        <authorList>
            <person name="Jung M.-Y."/>
            <person name="Rhee S.-K."/>
        </authorList>
    </citation>
    <scope>NUCLEOTIDE SEQUENCE [LARGE SCALE GENOMIC DNA]</scope>
    <source>
        <strain evidence="2">MY3</strain>
    </source>
</reference>
<organism evidence="1 2">
    <name type="scientific">Candidatus Nitrosocosmicus oleophilus</name>
    <dbReference type="NCBI Taxonomy" id="1353260"/>
    <lineage>
        <taxon>Archaea</taxon>
        <taxon>Nitrososphaerota</taxon>
        <taxon>Nitrososphaeria</taxon>
        <taxon>Nitrososphaerales</taxon>
        <taxon>Nitrososphaeraceae</taxon>
        <taxon>Candidatus Nitrosocosmicus</taxon>
    </lineage>
</organism>
<gene>
    <name evidence="1" type="ORF">NMY3_00365</name>
</gene>
<keyword evidence="2" id="KW-1185">Reference proteome</keyword>
<evidence type="ECO:0000313" key="1">
    <source>
        <dbReference type="EMBL" id="ALI34579.1"/>
    </source>
</evidence>
<sequence length="34" mass="3825">MGLITKIKENVKSDNKIYTNKTVTKLCQILACIV</sequence>
<protein>
    <submittedName>
        <fullName evidence="1">Uncharacterized protein</fullName>
    </submittedName>
</protein>
<proteinExistence type="predicted"/>
<accession>A0A654LW42</accession>
<name>A0A654LW42_9ARCH</name>
<evidence type="ECO:0000313" key="2">
    <source>
        <dbReference type="Proteomes" id="UP000058925"/>
    </source>
</evidence>
<dbReference type="AlphaFoldDB" id="A0A654LW42"/>
<dbReference type="Proteomes" id="UP000058925">
    <property type="component" value="Chromosome"/>
</dbReference>
<dbReference type="EMBL" id="CP012850">
    <property type="protein sequence ID" value="ALI34579.1"/>
    <property type="molecule type" value="Genomic_DNA"/>
</dbReference>
<dbReference type="KEGG" id="taa:NMY3_00365"/>